<dbReference type="EMBL" id="JBHRZI010000003">
    <property type="protein sequence ID" value="MFC3890027.1"/>
    <property type="molecule type" value="Genomic_DNA"/>
</dbReference>
<dbReference type="RefSeq" id="WP_382367202.1">
    <property type="nucleotide sequence ID" value="NZ_JBHRZI010000003.1"/>
</dbReference>
<keyword evidence="4" id="KW-1185">Reference proteome</keyword>
<sequence>MAEVSCPARPATPSAGRAPFFGAVMTKKARDRGATAVEVALLMPILLMLVMGVVDFGRALHAQITLTQAAREGVRVAALKQSGASTRTQNAATGLSGVGVAVTACPSSSGGSSSAEVQATYTFDFITPVGAFAGLFGGGGFGSPITLSAKGVMPCEG</sequence>
<keyword evidence="1" id="KW-0812">Transmembrane</keyword>
<evidence type="ECO:0000259" key="2">
    <source>
        <dbReference type="Pfam" id="PF07811"/>
    </source>
</evidence>
<keyword evidence="1" id="KW-0472">Membrane</keyword>
<gene>
    <name evidence="3" type="ORF">ACFOWZ_00960</name>
</gene>
<comment type="caution">
    <text evidence="3">The sequence shown here is derived from an EMBL/GenBank/DDBJ whole genome shotgun (WGS) entry which is preliminary data.</text>
</comment>
<evidence type="ECO:0000256" key="1">
    <source>
        <dbReference type="SAM" id="Phobius"/>
    </source>
</evidence>
<evidence type="ECO:0000313" key="3">
    <source>
        <dbReference type="EMBL" id="MFC3890027.1"/>
    </source>
</evidence>
<keyword evidence="1" id="KW-1133">Transmembrane helix</keyword>
<feature type="domain" description="TadE-like" evidence="2">
    <location>
        <begin position="33"/>
        <end position="75"/>
    </location>
</feature>
<accession>A0ABV8BIR7</accession>
<proteinExistence type="predicted"/>
<organism evidence="3 4">
    <name type="scientific">Lentzea rhizosphaerae</name>
    <dbReference type="NCBI Taxonomy" id="2041025"/>
    <lineage>
        <taxon>Bacteria</taxon>
        <taxon>Bacillati</taxon>
        <taxon>Actinomycetota</taxon>
        <taxon>Actinomycetes</taxon>
        <taxon>Pseudonocardiales</taxon>
        <taxon>Pseudonocardiaceae</taxon>
        <taxon>Lentzea</taxon>
    </lineage>
</organism>
<reference evidence="4" key="1">
    <citation type="journal article" date="2019" name="Int. J. Syst. Evol. Microbiol.">
        <title>The Global Catalogue of Microorganisms (GCM) 10K type strain sequencing project: providing services to taxonomists for standard genome sequencing and annotation.</title>
        <authorList>
            <consortium name="The Broad Institute Genomics Platform"/>
            <consortium name="The Broad Institute Genome Sequencing Center for Infectious Disease"/>
            <person name="Wu L."/>
            <person name="Ma J."/>
        </authorList>
    </citation>
    <scope>NUCLEOTIDE SEQUENCE [LARGE SCALE GENOMIC DNA]</scope>
    <source>
        <strain evidence="4">CGMCC 4.7405</strain>
    </source>
</reference>
<name>A0ABV8BIR7_9PSEU</name>
<dbReference type="Pfam" id="PF07811">
    <property type="entry name" value="TadE"/>
    <property type="match status" value="1"/>
</dbReference>
<protein>
    <submittedName>
        <fullName evidence="3">TadE/TadG family type IV pilus assembly protein</fullName>
    </submittedName>
</protein>
<dbReference type="Proteomes" id="UP001595690">
    <property type="component" value="Unassembled WGS sequence"/>
</dbReference>
<feature type="transmembrane region" description="Helical" evidence="1">
    <location>
        <begin position="35"/>
        <end position="54"/>
    </location>
</feature>
<dbReference type="InterPro" id="IPR012495">
    <property type="entry name" value="TadE-like_dom"/>
</dbReference>
<evidence type="ECO:0000313" key="4">
    <source>
        <dbReference type="Proteomes" id="UP001595690"/>
    </source>
</evidence>